<proteinExistence type="inferred from homology"/>
<comment type="function">
    <text evidence="4 5 6">Catalyzes the transfer of endogenously produced octanoic acid from octanoyl-acyl-carrier-protein onto the lipoyl domains of lipoate-dependent enzymes. Lipoyl-ACP can also act as a substrate although octanoyl-ACP is likely to be the physiological substrate.</text>
</comment>
<dbReference type="InterPro" id="IPR020605">
    <property type="entry name" value="Octanoyltransferase_CS"/>
</dbReference>
<evidence type="ECO:0000259" key="7">
    <source>
        <dbReference type="PROSITE" id="PS51733"/>
    </source>
</evidence>
<comment type="similarity">
    <text evidence="5 6">Belongs to the LipB family.</text>
</comment>
<evidence type="ECO:0000256" key="1">
    <source>
        <dbReference type="ARBA" id="ARBA00004821"/>
    </source>
</evidence>
<dbReference type="PIRSF" id="PIRSF016262">
    <property type="entry name" value="LPLase"/>
    <property type="match status" value="1"/>
</dbReference>
<dbReference type="NCBIfam" id="NF010922">
    <property type="entry name" value="PRK14342.1"/>
    <property type="match status" value="1"/>
</dbReference>
<evidence type="ECO:0000256" key="6">
    <source>
        <dbReference type="PIRNR" id="PIRNR016262"/>
    </source>
</evidence>
<dbReference type="HAMAP" id="MF_00013">
    <property type="entry name" value="LipB"/>
    <property type="match status" value="1"/>
</dbReference>
<feature type="binding site" evidence="5">
    <location>
        <begin position="69"/>
        <end position="76"/>
    </location>
    <ligand>
        <name>substrate</name>
    </ligand>
</feature>
<dbReference type="RefSeq" id="WP_208146678.1">
    <property type="nucleotide sequence ID" value="NZ_JAGETV010000002.1"/>
</dbReference>
<feature type="active site" description="Acyl-thioester intermediate" evidence="5">
    <location>
        <position position="167"/>
    </location>
</feature>
<evidence type="ECO:0000313" key="8">
    <source>
        <dbReference type="EMBL" id="MBO1926196.1"/>
    </source>
</evidence>
<comment type="pathway">
    <text evidence="1 5 6">Protein modification; protein lipoylation via endogenous pathway; protein N(6)-(lipoyl)lysine from octanoyl-[acyl-carrier-protein]: step 1/2.</text>
</comment>
<keyword evidence="2 5" id="KW-0808">Transferase</keyword>
<reference evidence="8 9" key="1">
    <citation type="submission" date="2021-03" db="EMBL/GenBank/DDBJ databases">
        <title>Thiomicrorhabdus sp.nov.,novel sulfur-oxidizing bacteria isolated from coastal sediment.</title>
        <authorList>
            <person name="Liu X."/>
        </authorList>
    </citation>
    <scope>NUCLEOTIDE SEQUENCE [LARGE SCALE GENOMIC DNA]</scope>
    <source>
        <strain evidence="8 9">6S2-11</strain>
    </source>
</reference>
<dbReference type="PROSITE" id="PS01313">
    <property type="entry name" value="LIPB"/>
    <property type="match status" value="1"/>
</dbReference>
<dbReference type="Proteomes" id="UP000664835">
    <property type="component" value="Unassembled WGS sequence"/>
</dbReference>
<name>A0ABS3Q1M4_9GAMM</name>
<dbReference type="InterPro" id="IPR004143">
    <property type="entry name" value="BPL_LPL_catalytic"/>
</dbReference>
<keyword evidence="5" id="KW-0963">Cytoplasm</keyword>
<gene>
    <name evidence="5 8" type="primary">lipB</name>
    <name evidence="8" type="ORF">J3998_01295</name>
</gene>
<dbReference type="InterPro" id="IPR000544">
    <property type="entry name" value="Octanoyltransferase"/>
</dbReference>
<evidence type="ECO:0000256" key="4">
    <source>
        <dbReference type="ARBA" id="ARBA00024732"/>
    </source>
</evidence>
<keyword evidence="9" id="KW-1185">Reference proteome</keyword>
<dbReference type="CDD" id="cd16444">
    <property type="entry name" value="LipB"/>
    <property type="match status" value="1"/>
</dbReference>
<evidence type="ECO:0000313" key="9">
    <source>
        <dbReference type="Proteomes" id="UP000664835"/>
    </source>
</evidence>
<comment type="catalytic activity">
    <reaction evidence="5 6">
        <text>octanoyl-[ACP] + L-lysyl-[protein] = N(6)-octanoyl-L-lysyl-[protein] + holo-[ACP] + H(+)</text>
        <dbReference type="Rhea" id="RHEA:17665"/>
        <dbReference type="Rhea" id="RHEA-COMP:9636"/>
        <dbReference type="Rhea" id="RHEA-COMP:9685"/>
        <dbReference type="Rhea" id="RHEA-COMP:9752"/>
        <dbReference type="Rhea" id="RHEA-COMP:9928"/>
        <dbReference type="ChEBI" id="CHEBI:15378"/>
        <dbReference type="ChEBI" id="CHEBI:29969"/>
        <dbReference type="ChEBI" id="CHEBI:64479"/>
        <dbReference type="ChEBI" id="CHEBI:78463"/>
        <dbReference type="ChEBI" id="CHEBI:78809"/>
        <dbReference type="EC" id="2.3.1.181"/>
    </reaction>
</comment>
<dbReference type="GO" id="GO:0033819">
    <property type="term" value="F:lipoyl(octanoyl) transferase activity"/>
    <property type="evidence" value="ECO:0007669"/>
    <property type="project" value="UniProtKB-EC"/>
</dbReference>
<comment type="miscellaneous">
    <text evidence="5">In the reaction, the free carboxyl group of octanoic acid is attached via an amide linkage to the epsilon-amino group of a specific lysine residue of lipoyl domains of lipoate-dependent enzymes.</text>
</comment>
<comment type="subcellular location">
    <subcellularLocation>
        <location evidence="5">Cytoplasm</location>
    </subcellularLocation>
</comment>
<feature type="binding site" evidence="5">
    <location>
        <begin position="149"/>
        <end position="151"/>
    </location>
    <ligand>
        <name>substrate</name>
    </ligand>
</feature>
<organism evidence="8 9">
    <name type="scientific">Thiomicrorhabdus marina</name>
    <dbReference type="NCBI Taxonomy" id="2818442"/>
    <lineage>
        <taxon>Bacteria</taxon>
        <taxon>Pseudomonadati</taxon>
        <taxon>Pseudomonadota</taxon>
        <taxon>Gammaproteobacteria</taxon>
        <taxon>Thiotrichales</taxon>
        <taxon>Piscirickettsiaceae</taxon>
        <taxon>Thiomicrorhabdus</taxon>
    </lineage>
</organism>
<evidence type="ECO:0000256" key="5">
    <source>
        <dbReference type="HAMAP-Rule" id="MF_00013"/>
    </source>
</evidence>
<feature type="domain" description="BPL/LPL catalytic" evidence="7">
    <location>
        <begin position="29"/>
        <end position="208"/>
    </location>
</feature>
<comment type="caution">
    <text evidence="8">The sequence shown here is derived from an EMBL/GenBank/DDBJ whole genome shotgun (WGS) entry which is preliminary data.</text>
</comment>
<accession>A0ABS3Q1M4</accession>
<dbReference type="SUPFAM" id="SSF55681">
    <property type="entry name" value="Class II aaRS and biotin synthetases"/>
    <property type="match status" value="1"/>
</dbReference>
<evidence type="ECO:0000256" key="3">
    <source>
        <dbReference type="ARBA" id="ARBA00023315"/>
    </source>
</evidence>
<dbReference type="PROSITE" id="PS51733">
    <property type="entry name" value="BPL_LPL_CATALYTIC"/>
    <property type="match status" value="1"/>
</dbReference>
<dbReference type="Pfam" id="PF21948">
    <property type="entry name" value="LplA-B_cat"/>
    <property type="match status" value="1"/>
</dbReference>
<dbReference type="Gene3D" id="3.30.930.10">
    <property type="entry name" value="Bira Bifunctional Protein, Domain 2"/>
    <property type="match status" value="1"/>
</dbReference>
<protein>
    <recommendedName>
        <fullName evidence="5 6">Octanoyltransferase</fullName>
        <ecNumber evidence="5 6">2.3.1.181</ecNumber>
    </recommendedName>
    <alternativeName>
        <fullName evidence="5">Lipoate-protein ligase B</fullName>
    </alternativeName>
    <alternativeName>
        <fullName evidence="5">Lipoyl/octanoyl transferase</fullName>
    </alternativeName>
    <alternativeName>
        <fullName evidence="5">Octanoyl-[acyl-carrier-protein]-protein N-octanoyltransferase</fullName>
    </alternativeName>
</protein>
<dbReference type="PANTHER" id="PTHR10993">
    <property type="entry name" value="OCTANOYLTRANSFERASE"/>
    <property type="match status" value="1"/>
</dbReference>
<sequence length="210" mass="23359">MTIQVKHLGLQDYQSTWQAMQDYTNQRSAESDDQLWIVEHSPVYTQGLNGKAEHLLRPNPEIPIVQTDRGGQITYHGPGQLIVYVLVDLKHNKLGVRALVSILENSIIELLQQFNINSEARSDAPGVYVSGKKIASLGLKIRKQKSYHGLALNVDMDLAPFQAINPCGLIDMRMTQLKDLVATENLPSLAELGTRLCTILETQITSVARS</sequence>
<feature type="site" description="Lowers pKa of active site Cys" evidence="5">
    <location>
        <position position="133"/>
    </location>
</feature>
<dbReference type="PANTHER" id="PTHR10993:SF7">
    <property type="entry name" value="LIPOYLTRANSFERASE 2, MITOCHONDRIAL-RELATED"/>
    <property type="match status" value="1"/>
</dbReference>
<dbReference type="EMBL" id="JAGETV010000002">
    <property type="protein sequence ID" value="MBO1926196.1"/>
    <property type="molecule type" value="Genomic_DNA"/>
</dbReference>
<dbReference type="NCBIfam" id="TIGR00214">
    <property type="entry name" value="lipB"/>
    <property type="match status" value="1"/>
</dbReference>
<feature type="binding site" evidence="5">
    <location>
        <begin position="136"/>
        <end position="138"/>
    </location>
    <ligand>
        <name>substrate</name>
    </ligand>
</feature>
<evidence type="ECO:0000256" key="2">
    <source>
        <dbReference type="ARBA" id="ARBA00022679"/>
    </source>
</evidence>
<dbReference type="InterPro" id="IPR045864">
    <property type="entry name" value="aa-tRNA-synth_II/BPL/LPL"/>
</dbReference>
<dbReference type="EC" id="2.3.1.181" evidence="5 6"/>
<keyword evidence="3 5" id="KW-0012">Acyltransferase</keyword>